<accession>A0A0M2SWH3</accession>
<keyword evidence="3" id="KW-1185">Reference proteome</keyword>
<dbReference type="RefSeq" id="WP_046524859.1">
    <property type="nucleotide sequence ID" value="NZ_LAYY01000019.1"/>
</dbReference>
<proteinExistence type="predicted"/>
<name>A0A0M2SWH3_9BACI</name>
<organism evidence="2 3">
    <name type="scientific">Mesobacillus campisalis</name>
    <dbReference type="NCBI Taxonomy" id="1408103"/>
    <lineage>
        <taxon>Bacteria</taxon>
        <taxon>Bacillati</taxon>
        <taxon>Bacillota</taxon>
        <taxon>Bacilli</taxon>
        <taxon>Bacillales</taxon>
        <taxon>Bacillaceae</taxon>
        <taxon>Mesobacillus</taxon>
    </lineage>
</organism>
<evidence type="ECO:0000256" key="1">
    <source>
        <dbReference type="SAM" id="Phobius"/>
    </source>
</evidence>
<reference evidence="2 3" key="1">
    <citation type="submission" date="2015-04" db="EMBL/GenBank/DDBJ databases">
        <title>Taxonomic description and genome sequence of Bacillus campisalis sp. nov., a novel member of the genus Bacillus isolated from solar saltern.</title>
        <authorList>
            <person name="Mathan Kumar R."/>
            <person name="Kaur G."/>
            <person name="Kumar A."/>
            <person name="Singh N.K."/>
            <person name="Kaur N."/>
            <person name="Kumar N."/>
            <person name="Mayilraj S."/>
        </authorList>
    </citation>
    <scope>NUCLEOTIDE SEQUENCE [LARGE SCALE GENOMIC DNA]</scope>
    <source>
        <strain evidence="2 3">SA2-6</strain>
    </source>
</reference>
<gene>
    <name evidence="2" type="ORF">WQ57_16460</name>
</gene>
<evidence type="ECO:0000313" key="2">
    <source>
        <dbReference type="EMBL" id="KKK36975.1"/>
    </source>
</evidence>
<protein>
    <submittedName>
        <fullName evidence="2">Membrane protein</fullName>
    </submittedName>
</protein>
<feature type="transmembrane region" description="Helical" evidence="1">
    <location>
        <begin position="5"/>
        <end position="23"/>
    </location>
</feature>
<dbReference type="PATRIC" id="fig|1408103.3.peg.3663"/>
<keyword evidence="1" id="KW-0472">Membrane</keyword>
<comment type="caution">
    <text evidence="2">The sequence shown here is derived from an EMBL/GenBank/DDBJ whole genome shotgun (WGS) entry which is preliminary data.</text>
</comment>
<keyword evidence="1" id="KW-1133">Transmembrane helix</keyword>
<keyword evidence="1" id="KW-0812">Transmembrane</keyword>
<evidence type="ECO:0000313" key="3">
    <source>
        <dbReference type="Proteomes" id="UP000034166"/>
    </source>
</evidence>
<dbReference type="AlphaFoldDB" id="A0A0M2SWH3"/>
<dbReference type="Proteomes" id="UP000034166">
    <property type="component" value="Unassembled WGS sequence"/>
</dbReference>
<dbReference type="EMBL" id="LAYY01000019">
    <property type="protein sequence ID" value="KKK36975.1"/>
    <property type="molecule type" value="Genomic_DNA"/>
</dbReference>
<feature type="transmembrane region" description="Helical" evidence="1">
    <location>
        <begin position="29"/>
        <end position="47"/>
    </location>
</feature>
<sequence length="56" mass="6465">MKPSYVLMIVSILFSFGLHVLGLMHLVPLWISGPILFLSLLVFFVFLNDRKRFKGL</sequence>